<reference evidence="1 2" key="1">
    <citation type="journal article" date="2015" name="Stand. Genomic Sci.">
        <title>Complete genome sequence and description of Salinispira pacifica gen. nov., sp. nov., a novel spirochaete isolated form a hypersaline microbial mat.</title>
        <authorList>
            <person name="Ben Hania W."/>
            <person name="Joseph M."/>
            <person name="Schumann P."/>
            <person name="Bunk B."/>
            <person name="Fiebig A."/>
            <person name="Sproer C."/>
            <person name="Klenk H.P."/>
            <person name="Fardeau M.L."/>
            <person name="Spring S."/>
        </authorList>
    </citation>
    <scope>NUCLEOTIDE SEQUENCE [LARGE SCALE GENOMIC DNA]</scope>
    <source>
        <strain evidence="1 2">L21-RPul-D2</strain>
    </source>
</reference>
<evidence type="ECO:0000313" key="2">
    <source>
        <dbReference type="Proteomes" id="UP000018680"/>
    </source>
</evidence>
<evidence type="ECO:0000313" key="1">
    <source>
        <dbReference type="EMBL" id="AHC14092.1"/>
    </source>
</evidence>
<dbReference type="eggNOG" id="ENOG5030EJS">
    <property type="taxonomic scope" value="Bacteria"/>
</dbReference>
<dbReference type="RefSeq" id="WP_024267023.1">
    <property type="nucleotide sequence ID" value="NC_023035.1"/>
</dbReference>
<dbReference type="KEGG" id="slr:L21SP2_0663"/>
<organism evidence="1 2">
    <name type="scientific">Salinispira pacifica</name>
    <dbReference type="NCBI Taxonomy" id="1307761"/>
    <lineage>
        <taxon>Bacteria</taxon>
        <taxon>Pseudomonadati</taxon>
        <taxon>Spirochaetota</taxon>
        <taxon>Spirochaetia</taxon>
        <taxon>Spirochaetales</taxon>
        <taxon>Spirochaetaceae</taxon>
        <taxon>Salinispira</taxon>
    </lineage>
</organism>
<evidence type="ECO:0008006" key="3">
    <source>
        <dbReference type="Google" id="ProtNLM"/>
    </source>
</evidence>
<accession>V5WE77</accession>
<dbReference type="HOGENOM" id="CLU_911747_0_0_12"/>
<dbReference type="STRING" id="1307761.L21SP2_0663"/>
<dbReference type="Pfam" id="PF14390">
    <property type="entry name" value="DUF4420"/>
    <property type="match status" value="1"/>
</dbReference>
<proteinExistence type="predicted"/>
<dbReference type="OrthoDB" id="308800at2"/>
<dbReference type="EMBL" id="CP006939">
    <property type="protein sequence ID" value="AHC14092.1"/>
    <property type="molecule type" value="Genomic_DNA"/>
</dbReference>
<sequence>MNWKDENEIAELLRLSRNNHTIKLPVENFTDIFIGCVDNLAGFFIPTDNNTPLVLRASGIQLKRLSLVQNNLERTYIGLLSPRHLIGRNFLTMGRDFIHVATQINSRDAFHSDPESWWNSWIELTGNRISNSTVNGYWGELYCYLKLFPLLSADLKWDSLTSGSRDFSTHGWDIEVKTTSQRTGRKIKVSSEFQLSDPTRTKYLLFLRVEEFQRGIGESIDDLLHAMRSHNLSNSQFNVIDEYLKAQGIPEGHPGRKKSFKVLEEIVYTVDDSFPRISPEFFVNGQIPSGVFGISYSIDLDVCNKSLVFTKFLETIAN</sequence>
<dbReference type="InterPro" id="IPR025534">
    <property type="entry name" value="DUF4420"/>
</dbReference>
<protein>
    <recommendedName>
        <fullName evidence="3">PD-(D/E)XK motif protein</fullName>
    </recommendedName>
</protein>
<name>V5WE77_9SPIO</name>
<gene>
    <name evidence="1" type="ORF">L21SP2_0663</name>
</gene>
<keyword evidence="2" id="KW-1185">Reference proteome</keyword>
<dbReference type="AlphaFoldDB" id="V5WE77"/>
<dbReference type="Proteomes" id="UP000018680">
    <property type="component" value="Chromosome"/>
</dbReference>